<dbReference type="InterPro" id="IPR012001">
    <property type="entry name" value="Thiamin_PyroP_enz_TPP-bd_dom"/>
</dbReference>
<proteinExistence type="inferred from homology"/>
<dbReference type="PANTHER" id="PTHR18968">
    <property type="entry name" value="THIAMINE PYROPHOSPHATE ENZYMES"/>
    <property type="match status" value="1"/>
</dbReference>
<dbReference type="CDD" id="cd07035">
    <property type="entry name" value="TPP_PYR_POX_like"/>
    <property type="match status" value="1"/>
</dbReference>
<dbReference type="GO" id="GO:0050660">
    <property type="term" value="F:flavin adenine dinucleotide binding"/>
    <property type="evidence" value="ECO:0007669"/>
    <property type="project" value="TreeGrafter"/>
</dbReference>
<dbReference type="Proteomes" id="UP000542125">
    <property type="component" value="Unassembled WGS sequence"/>
</dbReference>
<dbReference type="EC" id="2.2.1.6" evidence="6"/>
<dbReference type="PANTHER" id="PTHR18968:SF86">
    <property type="entry name" value="ACETOLACTATE SYNTHASE LARGE SUBUNIT ILVX-RELATED"/>
    <property type="match status" value="1"/>
</dbReference>
<dbReference type="CDD" id="cd02002">
    <property type="entry name" value="TPP_BFDC"/>
    <property type="match status" value="1"/>
</dbReference>
<feature type="compositionally biased region" description="Low complexity" evidence="3">
    <location>
        <begin position="27"/>
        <end position="38"/>
    </location>
</feature>
<protein>
    <submittedName>
        <fullName evidence="6">Acetolactate synthase-1/2/3 large subunit</fullName>
        <ecNumber evidence="6">2.2.1.6</ecNumber>
    </submittedName>
</protein>
<evidence type="ECO:0000259" key="5">
    <source>
        <dbReference type="Pfam" id="PF02776"/>
    </source>
</evidence>
<dbReference type="AlphaFoldDB" id="A0A7Y9LP86"/>
<evidence type="ECO:0000259" key="4">
    <source>
        <dbReference type="Pfam" id="PF02775"/>
    </source>
</evidence>
<dbReference type="Pfam" id="PF02775">
    <property type="entry name" value="TPP_enzyme_C"/>
    <property type="match status" value="1"/>
</dbReference>
<dbReference type="GO" id="GO:0044281">
    <property type="term" value="P:small molecule metabolic process"/>
    <property type="evidence" value="ECO:0007669"/>
    <property type="project" value="UniProtKB-ARBA"/>
</dbReference>
<feature type="domain" description="Thiamine pyrophosphate enzyme N-terminal TPP-binding" evidence="5">
    <location>
        <begin position="37"/>
        <end position="135"/>
    </location>
</feature>
<dbReference type="Pfam" id="PF02776">
    <property type="entry name" value="TPP_enzyme_N"/>
    <property type="match status" value="1"/>
</dbReference>
<feature type="domain" description="Thiamine pyrophosphate enzyme TPP-binding" evidence="4">
    <location>
        <begin position="418"/>
        <end position="547"/>
    </location>
</feature>
<dbReference type="SUPFAM" id="SSF52518">
    <property type="entry name" value="Thiamin diphosphate-binding fold (THDP-binding)"/>
    <property type="match status" value="2"/>
</dbReference>
<dbReference type="GO" id="GO:0030976">
    <property type="term" value="F:thiamine pyrophosphate binding"/>
    <property type="evidence" value="ECO:0007669"/>
    <property type="project" value="InterPro"/>
</dbReference>
<keyword evidence="2" id="KW-0786">Thiamine pyrophosphate</keyword>
<accession>A0A7Y9LP86</accession>
<dbReference type="GO" id="GO:0003984">
    <property type="term" value="F:acetolactate synthase activity"/>
    <property type="evidence" value="ECO:0007669"/>
    <property type="project" value="UniProtKB-EC"/>
</dbReference>
<comment type="similarity">
    <text evidence="1">Belongs to the TPP enzyme family.</text>
</comment>
<evidence type="ECO:0000256" key="3">
    <source>
        <dbReference type="SAM" id="MobiDB-lite"/>
    </source>
</evidence>
<dbReference type="InterPro" id="IPR029061">
    <property type="entry name" value="THDP-binding"/>
</dbReference>
<dbReference type="InterPro" id="IPR045229">
    <property type="entry name" value="TPP_enz"/>
</dbReference>
<evidence type="ECO:0000313" key="6">
    <source>
        <dbReference type="EMBL" id="NYE84163.1"/>
    </source>
</evidence>
<keyword evidence="6" id="KW-0808">Transferase</keyword>
<gene>
    <name evidence="6" type="ORF">FHW18_003434</name>
</gene>
<evidence type="ECO:0000256" key="1">
    <source>
        <dbReference type="ARBA" id="ARBA00007812"/>
    </source>
</evidence>
<name>A0A7Y9LP86_9BURK</name>
<feature type="region of interest" description="Disordered" evidence="3">
    <location>
        <begin position="1"/>
        <end position="39"/>
    </location>
</feature>
<dbReference type="Gene3D" id="3.40.50.970">
    <property type="match status" value="2"/>
</dbReference>
<dbReference type="RefSeq" id="WP_179587886.1">
    <property type="nucleotide sequence ID" value="NZ_JACBYR010000001.1"/>
</dbReference>
<dbReference type="NCBIfam" id="NF005760">
    <property type="entry name" value="PRK07586.1"/>
    <property type="match status" value="1"/>
</dbReference>
<evidence type="ECO:0000313" key="7">
    <source>
        <dbReference type="Proteomes" id="UP000542125"/>
    </source>
</evidence>
<evidence type="ECO:0000256" key="2">
    <source>
        <dbReference type="ARBA" id="ARBA00023052"/>
    </source>
</evidence>
<reference evidence="6 7" key="1">
    <citation type="submission" date="2020-07" db="EMBL/GenBank/DDBJ databases">
        <title>Genomic Encyclopedia of Type Strains, Phase IV (KMG-V): Genome sequencing to study the core and pangenomes of soil and plant-associated prokaryotes.</title>
        <authorList>
            <person name="Whitman W."/>
        </authorList>
    </citation>
    <scope>NUCLEOTIDE SEQUENCE [LARGE SCALE GENOMIC DNA]</scope>
    <source>
        <strain evidence="6 7">SAS40</strain>
    </source>
</reference>
<comment type="caution">
    <text evidence="6">The sequence shown here is derived from an EMBL/GenBank/DDBJ whole genome shotgun (WGS) entry which is preliminary data.</text>
</comment>
<organism evidence="6 7">
    <name type="scientific">Pigmentiphaga litoralis</name>
    <dbReference type="NCBI Taxonomy" id="516702"/>
    <lineage>
        <taxon>Bacteria</taxon>
        <taxon>Pseudomonadati</taxon>
        <taxon>Pseudomonadota</taxon>
        <taxon>Betaproteobacteria</taxon>
        <taxon>Burkholderiales</taxon>
        <taxon>Alcaligenaceae</taxon>
        <taxon>Pigmentiphaga</taxon>
    </lineage>
</organism>
<dbReference type="EMBL" id="JACBYR010000001">
    <property type="protein sequence ID" value="NYE84163.1"/>
    <property type="molecule type" value="Genomic_DNA"/>
</dbReference>
<dbReference type="InterPro" id="IPR011766">
    <property type="entry name" value="TPP_enzyme_TPP-bd"/>
</dbReference>
<sequence>MTTLSAASDHSESGMPAGKPCTMQASPPTGTQTGPQTGSHWMLRSAAASGLTVCFANPGTTELPFVAGMDAVPDVRPILTMFEGVCSGAADGYYRISGKPAMTLTHLGPGFANAIANLHNARRAGSAIYNVIGEHMSWHIEADPPLNSDIESLARPVSAGVYRADSVASLASVTRQSLDNVVAPGGGIHSLILPMDLQAAPMDAPLHAAVAKPIDAPMDGAAIDRVAAGIAAGKRTLLLLGADALHEAALIEALRFRSLGHVDIVGETFPARSEHGGGLPAIRRFNPSAEQAHPYLLGFDCVALIGAKRPVAFFGAPGYPSFLGDPARTVPLCGGSEGARGVLRALAETLRLPVQSVQAPPPAQDHDRDNTLTAESAARVVAAHLPANAIVSAEGQTLAFPFNAIAAEAQRHSTIVLTGGAIGQGIPAAFGAAIAAPDRKVIGLQSDGSALYTIQTLWSMAREGVDATILIASNRRYNILINEMRRNGYDLVSPAVTDLLHLSRPDIDWVHLARGFGVNADRVETVAELRASFRRAMAEPGPKLIEVVLP</sequence>
<keyword evidence="7" id="KW-1185">Reference proteome</keyword>